<dbReference type="OrthoDB" id="5772781at2759"/>
<dbReference type="InterPro" id="IPR011009">
    <property type="entry name" value="Kinase-like_dom_sf"/>
</dbReference>
<dbReference type="InterPro" id="IPR016477">
    <property type="entry name" value="Fructo-/Ketosamine-3-kinase"/>
</dbReference>
<dbReference type="AlphaFoldDB" id="A0A0H2S8E4"/>
<evidence type="ECO:0000313" key="5">
    <source>
        <dbReference type="Proteomes" id="UP000053477"/>
    </source>
</evidence>
<name>A0A0H2S8E4_9AGAM</name>
<dbReference type="Gene3D" id="3.90.1200.10">
    <property type="match status" value="1"/>
</dbReference>
<dbReference type="InParanoid" id="A0A0H2S8E4"/>
<dbReference type="GO" id="GO:0016301">
    <property type="term" value="F:kinase activity"/>
    <property type="evidence" value="ECO:0007669"/>
    <property type="project" value="UniProtKB-UniRule"/>
</dbReference>
<proteinExistence type="inferred from homology"/>
<dbReference type="Pfam" id="PF03881">
    <property type="entry name" value="Fructosamin_kin"/>
    <property type="match status" value="1"/>
</dbReference>
<organism evidence="4 5">
    <name type="scientific">Schizopora paradoxa</name>
    <dbReference type="NCBI Taxonomy" id="27342"/>
    <lineage>
        <taxon>Eukaryota</taxon>
        <taxon>Fungi</taxon>
        <taxon>Dikarya</taxon>
        <taxon>Basidiomycota</taxon>
        <taxon>Agaricomycotina</taxon>
        <taxon>Agaricomycetes</taxon>
        <taxon>Hymenochaetales</taxon>
        <taxon>Schizoporaceae</taxon>
        <taxon>Schizopora</taxon>
    </lineage>
</organism>
<evidence type="ECO:0000256" key="1">
    <source>
        <dbReference type="ARBA" id="ARBA00011961"/>
    </source>
</evidence>
<dbReference type="PIRSF" id="PIRSF006221">
    <property type="entry name" value="Ketosamine-3-kinase"/>
    <property type="match status" value="1"/>
</dbReference>
<protein>
    <recommendedName>
        <fullName evidence="1">protein-ribulosamine 3-kinase</fullName>
        <ecNumber evidence="1">2.7.1.172</ecNumber>
    </recommendedName>
</protein>
<comment type="similarity">
    <text evidence="3">Belongs to the fructosamine kinase family.</text>
</comment>
<keyword evidence="3 4" id="KW-0418">Kinase</keyword>
<dbReference type="Proteomes" id="UP000053477">
    <property type="component" value="Unassembled WGS sequence"/>
</dbReference>
<sequence>MTDNVLISKIRELEAEKNSQLDIHLPVARSSSGAKYYAKLGKRSEQQQYVGEAESLKHMENGAPGICPLVLSSGVTEDGLPYFISEYKDLSGLSTESSRQLAKRLATEMHKHKSENGKFGFHVPTFCGPTRLANGWYDTWEECYDALIHGLLDGLRKSGGNEEVCQKGELVRQIVIPFLLRSLKVEPVILHGDLWSGNVGTDSTTNEPIVFDPSSFYGHNEADLAIARIFGGFSASFFSTYHDHLPKSEPVDQYEMRVDLYELFHYLNHALIFGGGGYTSSSLKKMDRLLKQCPSQ</sequence>
<dbReference type="EMBL" id="KQ085883">
    <property type="protein sequence ID" value="KLO20209.1"/>
    <property type="molecule type" value="Genomic_DNA"/>
</dbReference>
<dbReference type="STRING" id="27342.A0A0H2S8E4"/>
<evidence type="ECO:0000256" key="2">
    <source>
        <dbReference type="ARBA" id="ARBA00048655"/>
    </source>
</evidence>
<gene>
    <name evidence="4" type="ORF">SCHPADRAFT_912389</name>
</gene>
<accession>A0A0H2S8E4</accession>
<dbReference type="EC" id="2.7.1.172" evidence="1"/>
<keyword evidence="3" id="KW-0808">Transferase</keyword>
<comment type="catalytic activity">
    <reaction evidence="2">
        <text>N(6)-D-ribulosyl-L-lysyl-[protein] + ATP = N(6)-(3-O-phospho-D-ribulosyl)-L-lysyl-[protein] + ADP + H(+)</text>
        <dbReference type="Rhea" id="RHEA:48432"/>
        <dbReference type="Rhea" id="RHEA-COMP:12103"/>
        <dbReference type="Rhea" id="RHEA-COMP:12104"/>
        <dbReference type="ChEBI" id="CHEBI:15378"/>
        <dbReference type="ChEBI" id="CHEBI:30616"/>
        <dbReference type="ChEBI" id="CHEBI:90418"/>
        <dbReference type="ChEBI" id="CHEBI:90420"/>
        <dbReference type="ChEBI" id="CHEBI:456216"/>
        <dbReference type="EC" id="2.7.1.172"/>
    </reaction>
    <physiologicalReaction direction="left-to-right" evidence="2">
        <dbReference type="Rhea" id="RHEA:48433"/>
    </physiologicalReaction>
</comment>
<keyword evidence="5" id="KW-1185">Reference proteome</keyword>
<dbReference type="GO" id="GO:0102193">
    <property type="term" value="F:protein-ribulosamine 3-kinase activity"/>
    <property type="evidence" value="ECO:0007669"/>
    <property type="project" value="UniProtKB-EC"/>
</dbReference>
<reference evidence="4 5" key="1">
    <citation type="submission" date="2015-04" db="EMBL/GenBank/DDBJ databases">
        <title>Complete genome sequence of Schizopora paradoxa KUC8140, a cosmopolitan wood degrader in East Asia.</title>
        <authorList>
            <consortium name="DOE Joint Genome Institute"/>
            <person name="Min B."/>
            <person name="Park H."/>
            <person name="Jang Y."/>
            <person name="Kim J.-J."/>
            <person name="Kim K.H."/>
            <person name="Pangilinan J."/>
            <person name="Lipzen A."/>
            <person name="Riley R."/>
            <person name="Grigoriev I.V."/>
            <person name="Spatafora J.W."/>
            <person name="Choi I.-G."/>
        </authorList>
    </citation>
    <scope>NUCLEOTIDE SEQUENCE [LARGE SCALE GENOMIC DNA]</scope>
    <source>
        <strain evidence="4 5">KUC8140</strain>
    </source>
</reference>
<dbReference type="SUPFAM" id="SSF56112">
    <property type="entry name" value="Protein kinase-like (PK-like)"/>
    <property type="match status" value="1"/>
</dbReference>
<evidence type="ECO:0000256" key="3">
    <source>
        <dbReference type="PIRNR" id="PIRNR006221"/>
    </source>
</evidence>
<dbReference type="PANTHER" id="PTHR12149:SF8">
    <property type="entry name" value="PROTEIN-RIBULOSAMINE 3-KINASE"/>
    <property type="match status" value="1"/>
</dbReference>
<evidence type="ECO:0000313" key="4">
    <source>
        <dbReference type="EMBL" id="KLO20209.1"/>
    </source>
</evidence>
<dbReference type="PANTHER" id="PTHR12149">
    <property type="entry name" value="FRUCTOSAMINE 3 KINASE-RELATED PROTEIN"/>
    <property type="match status" value="1"/>
</dbReference>